<accession>A0A941EMI3</accession>
<dbReference type="EMBL" id="JAGSOH010000122">
    <property type="protein sequence ID" value="MBR7830254.1"/>
    <property type="molecule type" value="Genomic_DNA"/>
</dbReference>
<dbReference type="RefSeq" id="WP_212521383.1">
    <property type="nucleotide sequence ID" value="NZ_JAGSOH010000122.1"/>
</dbReference>
<evidence type="ECO:0000313" key="2">
    <source>
        <dbReference type="Proteomes" id="UP000676325"/>
    </source>
</evidence>
<name>A0A941EMI3_9ACTN</name>
<keyword evidence="2" id="KW-1185">Reference proteome</keyword>
<organism evidence="1 2">
    <name type="scientific">Actinospica acidithermotolerans</name>
    <dbReference type="NCBI Taxonomy" id="2828514"/>
    <lineage>
        <taxon>Bacteria</taxon>
        <taxon>Bacillati</taxon>
        <taxon>Actinomycetota</taxon>
        <taxon>Actinomycetes</taxon>
        <taxon>Catenulisporales</taxon>
        <taxon>Actinospicaceae</taxon>
        <taxon>Actinospica</taxon>
    </lineage>
</organism>
<dbReference type="Proteomes" id="UP000676325">
    <property type="component" value="Unassembled WGS sequence"/>
</dbReference>
<protein>
    <submittedName>
        <fullName evidence="1">Uncharacterized protein</fullName>
    </submittedName>
</protein>
<proteinExistence type="predicted"/>
<reference evidence="1" key="1">
    <citation type="submission" date="2021-04" db="EMBL/GenBank/DDBJ databases">
        <title>Genome based classification of Actinospica acidithermotolerans sp. nov., an actinobacterium isolated from an Indonesian hot spring.</title>
        <authorList>
            <person name="Kusuma A.B."/>
            <person name="Putra K.E."/>
            <person name="Nafisah S."/>
            <person name="Loh J."/>
            <person name="Nouioui I."/>
            <person name="Goodfellow M."/>
        </authorList>
    </citation>
    <scope>NUCLEOTIDE SEQUENCE</scope>
    <source>
        <strain evidence="1">MGRD01-02</strain>
    </source>
</reference>
<evidence type="ECO:0000313" key="1">
    <source>
        <dbReference type="EMBL" id="MBR7830254.1"/>
    </source>
</evidence>
<sequence>MYDLEIVIHRGGSQPFRRTSIPTESRVKELAESFLAAWGIRGPDSLRDSAESKFADRLAEIGEYRHDEADYAVVVKRAL</sequence>
<comment type="caution">
    <text evidence="1">The sequence shown here is derived from an EMBL/GenBank/DDBJ whole genome shotgun (WGS) entry which is preliminary data.</text>
</comment>
<gene>
    <name evidence="1" type="ORF">KDK95_28385</name>
</gene>
<dbReference type="AlphaFoldDB" id="A0A941EMI3"/>